<dbReference type="InParanoid" id="A0A1E7FE38"/>
<dbReference type="InterPro" id="IPR036875">
    <property type="entry name" value="Znf_CCHC_sf"/>
</dbReference>
<proteinExistence type="predicted"/>
<evidence type="ECO:0000313" key="3">
    <source>
        <dbReference type="EMBL" id="OEU16442.1"/>
    </source>
</evidence>
<dbReference type="Gene3D" id="4.10.60.10">
    <property type="entry name" value="Zinc finger, CCHC-type"/>
    <property type="match status" value="1"/>
</dbReference>
<protein>
    <recommendedName>
        <fullName evidence="2">CCHC-type domain-containing protein</fullName>
    </recommendedName>
</protein>
<dbReference type="OrthoDB" id="414322at2759"/>
<name>A0A1E7FE38_9STRA</name>
<feature type="domain" description="CCHC-type" evidence="2">
    <location>
        <begin position="225"/>
        <end position="241"/>
    </location>
</feature>
<evidence type="ECO:0000256" key="1">
    <source>
        <dbReference type="PROSITE-ProRule" id="PRU00047"/>
    </source>
</evidence>
<dbReference type="PROSITE" id="PS50158">
    <property type="entry name" value="ZF_CCHC"/>
    <property type="match status" value="1"/>
</dbReference>
<evidence type="ECO:0000313" key="4">
    <source>
        <dbReference type="Proteomes" id="UP000095751"/>
    </source>
</evidence>
<organism evidence="3 4">
    <name type="scientific">Fragilariopsis cylindrus CCMP1102</name>
    <dbReference type="NCBI Taxonomy" id="635003"/>
    <lineage>
        <taxon>Eukaryota</taxon>
        <taxon>Sar</taxon>
        <taxon>Stramenopiles</taxon>
        <taxon>Ochrophyta</taxon>
        <taxon>Bacillariophyta</taxon>
        <taxon>Bacillariophyceae</taxon>
        <taxon>Bacillariophycidae</taxon>
        <taxon>Bacillariales</taxon>
        <taxon>Bacillariaceae</taxon>
        <taxon>Fragilariopsis</taxon>
    </lineage>
</organism>
<dbReference type="KEGG" id="fcy:FRACYDRAFT_225682"/>
<dbReference type="InterPro" id="IPR001878">
    <property type="entry name" value="Znf_CCHC"/>
</dbReference>
<accession>A0A1E7FE38</accession>
<dbReference type="SUPFAM" id="SSF57756">
    <property type="entry name" value="Retrovirus zinc finger-like domains"/>
    <property type="match status" value="1"/>
</dbReference>
<dbReference type="GO" id="GO:0003676">
    <property type="term" value="F:nucleic acid binding"/>
    <property type="evidence" value="ECO:0007669"/>
    <property type="project" value="InterPro"/>
</dbReference>
<dbReference type="AlphaFoldDB" id="A0A1E7FE38"/>
<gene>
    <name evidence="3" type="ORF">FRACYDRAFT_225682</name>
</gene>
<dbReference type="GO" id="GO:0008270">
    <property type="term" value="F:zinc ion binding"/>
    <property type="evidence" value="ECO:0007669"/>
    <property type="project" value="UniProtKB-KW"/>
</dbReference>
<sequence length="260" mass="29604">MICQHDNFFVNETPLREVVCAMQEEHGLGIGANCIHFLSTATLDYRNKVKRRYQLDLGEPLTVKTLDHPLVPLIFWYGRSHVTYSDYVRSHCLNRHLAKGSHLEELLGEKQLHDILSRGMGAHMQYGTYVLDQGKEVLYHVSGRRAQQASTNDSSRSANNIHTTMQDYQSNLEVTTVQHAALEGSFTTARSCRAVVPGLTFPVEQEENRETYNGTTTHKKPFKQRCFHCGEKGHSKKFCPKKEESRLDRSAAKIEIIDLS</sequence>
<keyword evidence="1" id="KW-0862">Zinc</keyword>
<keyword evidence="1" id="KW-0479">Metal-binding</keyword>
<reference evidence="3 4" key="1">
    <citation type="submission" date="2016-09" db="EMBL/GenBank/DDBJ databases">
        <title>Extensive genetic diversity and differential bi-allelic expression allows diatom success in the polar Southern Ocean.</title>
        <authorList>
            <consortium name="DOE Joint Genome Institute"/>
            <person name="Mock T."/>
            <person name="Otillar R.P."/>
            <person name="Strauss J."/>
            <person name="Dupont C."/>
            <person name="Frickenhaus S."/>
            <person name="Maumus F."/>
            <person name="Mcmullan M."/>
            <person name="Sanges R."/>
            <person name="Schmutz J."/>
            <person name="Toseland A."/>
            <person name="Valas R."/>
            <person name="Veluchamy A."/>
            <person name="Ward B.J."/>
            <person name="Allen A."/>
            <person name="Barry K."/>
            <person name="Falciatore A."/>
            <person name="Ferrante M."/>
            <person name="Fortunato A.E."/>
            <person name="Gloeckner G."/>
            <person name="Gruber A."/>
            <person name="Hipkin R."/>
            <person name="Janech M."/>
            <person name="Kroth P."/>
            <person name="Leese F."/>
            <person name="Lindquist E."/>
            <person name="Lyon B.R."/>
            <person name="Martin J."/>
            <person name="Mayer C."/>
            <person name="Parker M."/>
            <person name="Quesneville H."/>
            <person name="Raymond J."/>
            <person name="Uhlig C."/>
            <person name="Valentin K.U."/>
            <person name="Worden A.Z."/>
            <person name="Armbrust E.V."/>
            <person name="Bowler C."/>
            <person name="Green B."/>
            <person name="Moulton V."/>
            <person name="Van Oosterhout C."/>
            <person name="Grigoriev I."/>
        </authorList>
    </citation>
    <scope>NUCLEOTIDE SEQUENCE [LARGE SCALE GENOMIC DNA]</scope>
    <source>
        <strain evidence="3 4">CCMP1102</strain>
    </source>
</reference>
<keyword evidence="1" id="KW-0863">Zinc-finger</keyword>
<dbReference type="Proteomes" id="UP000095751">
    <property type="component" value="Unassembled WGS sequence"/>
</dbReference>
<evidence type="ECO:0000259" key="2">
    <source>
        <dbReference type="PROSITE" id="PS50158"/>
    </source>
</evidence>
<dbReference type="EMBL" id="KV784358">
    <property type="protein sequence ID" value="OEU16442.1"/>
    <property type="molecule type" value="Genomic_DNA"/>
</dbReference>
<keyword evidence="4" id="KW-1185">Reference proteome</keyword>